<comment type="caution">
    <text evidence="2">The sequence shown here is derived from an EMBL/GenBank/DDBJ whole genome shotgun (WGS) entry which is preliminary data.</text>
</comment>
<organism evidence="2 3">
    <name type="scientific">Cymbomonas tetramitiformis</name>
    <dbReference type="NCBI Taxonomy" id="36881"/>
    <lineage>
        <taxon>Eukaryota</taxon>
        <taxon>Viridiplantae</taxon>
        <taxon>Chlorophyta</taxon>
        <taxon>Pyramimonadophyceae</taxon>
        <taxon>Pyramimonadales</taxon>
        <taxon>Pyramimonadaceae</taxon>
        <taxon>Cymbomonas</taxon>
    </lineage>
</organism>
<proteinExistence type="predicted"/>
<dbReference type="AlphaFoldDB" id="A0AAE0KWK7"/>
<evidence type="ECO:0000313" key="2">
    <source>
        <dbReference type="EMBL" id="KAK3263433.1"/>
    </source>
</evidence>
<dbReference type="EMBL" id="LGRX02015450">
    <property type="protein sequence ID" value="KAK3263433.1"/>
    <property type="molecule type" value="Genomic_DNA"/>
</dbReference>
<name>A0AAE0KWK7_9CHLO</name>
<keyword evidence="1" id="KW-1133">Transmembrane helix</keyword>
<protein>
    <submittedName>
        <fullName evidence="2">Uncharacterized protein</fullName>
    </submittedName>
</protein>
<reference evidence="2 3" key="1">
    <citation type="journal article" date="2015" name="Genome Biol. Evol.">
        <title>Comparative Genomics of a Bacterivorous Green Alga Reveals Evolutionary Causalities and Consequences of Phago-Mixotrophic Mode of Nutrition.</title>
        <authorList>
            <person name="Burns J.A."/>
            <person name="Paasch A."/>
            <person name="Narechania A."/>
            <person name="Kim E."/>
        </authorList>
    </citation>
    <scope>NUCLEOTIDE SEQUENCE [LARGE SCALE GENOMIC DNA]</scope>
    <source>
        <strain evidence="2 3">PLY_AMNH</strain>
    </source>
</reference>
<keyword evidence="3" id="KW-1185">Reference proteome</keyword>
<keyword evidence="1" id="KW-0472">Membrane</keyword>
<evidence type="ECO:0000313" key="3">
    <source>
        <dbReference type="Proteomes" id="UP001190700"/>
    </source>
</evidence>
<dbReference type="Proteomes" id="UP001190700">
    <property type="component" value="Unassembled WGS sequence"/>
</dbReference>
<keyword evidence="1" id="KW-0812">Transmembrane</keyword>
<sequence>MGGTKRRPNPTSFNGVHIVEGHVKLTVVRDDRRWLLGQLCGIMHAILAMSVFLALCGSDASYNPGPDWDIPPILMDLLPLLVEVGDSARTIPHGVWPLPQEAMPTLGHLVTKLDSAVHKKCPCKDKKCCPRVPRTAEEKRESAVGAPTGQVCGIVKAGKSTSTFAESLLCPREGDKHRIECLLQTCKQCGGLKNFKVCEKEVQYAEEVRWSCYETLSTGKYDDEGKEVRRTSARAGFADVGTSKMEWSLGIPCQRNFFETAHAKGEQDGAGAHLKHAAAVAVMSEGDKWTCYCVSCYAECVSSMPTSENCLESSHVDLWREVELTPATGADAARVRELVEEYASDVSVAVRRGCIIAVHRDPADRTHAYYLVKALSAVTEVGPRGRRDDYWQYFAPGEFLVSGRYFEWEDADVRDDYILDTSKKCLISCEDVRATDAPR</sequence>
<feature type="transmembrane region" description="Helical" evidence="1">
    <location>
        <begin position="34"/>
        <end position="55"/>
    </location>
</feature>
<evidence type="ECO:0000256" key="1">
    <source>
        <dbReference type="SAM" id="Phobius"/>
    </source>
</evidence>
<gene>
    <name evidence="2" type="ORF">CYMTET_27761</name>
</gene>
<accession>A0AAE0KWK7</accession>